<dbReference type="EMBL" id="VSSQ01024886">
    <property type="protein sequence ID" value="MPM72672.1"/>
    <property type="molecule type" value="Genomic_DNA"/>
</dbReference>
<feature type="region of interest" description="Disordered" evidence="1">
    <location>
        <begin position="143"/>
        <end position="260"/>
    </location>
</feature>
<sequence>MIASDTYFQPSLPPSFVPGRAPVQAGVRQSCRTPDRAKQSPEQCCRTTDCGCRPEVAFRHVPDASGFAAIPRLWRHRYTASRAGIFPRTPSTATPPARQCCRQLFPDSRNRPRRQSPVRKRSTPPEILCAMSVPNGIFPAHEPPQSAGCPPAMLRQPSRSMPSAVKLRPSAGPETPVFPEKPSSAGRRKHPRFLPGIPDNRGTGKSRPKPDIAQTSRNPGEYSPDCRANWQSISGIPAAPPAVPAQSAMPDCDSAHNCQE</sequence>
<evidence type="ECO:0000256" key="1">
    <source>
        <dbReference type="SAM" id="MobiDB-lite"/>
    </source>
</evidence>
<gene>
    <name evidence="2" type="ORF">SDC9_119648</name>
</gene>
<feature type="compositionally biased region" description="Basic residues" evidence="1">
    <location>
        <begin position="111"/>
        <end position="122"/>
    </location>
</feature>
<evidence type="ECO:0000313" key="2">
    <source>
        <dbReference type="EMBL" id="MPM72672.1"/>
    </source>
</evidence>
<accession>A0A645C4V0</accession>
<feature type="region of interest" description="Disordered" evidence="1">
    <location>
        <begin position="105"/>
        <end position="125"/>
    </location>
</feature>
<protein>
    <submittedName>
        <fullName evidence="2">Uncharacterized protein</fullName>
    </submittedName>
</protein>
<dbReference type="AlphaFoldDB" id="A0A645C4V0"/>
<name>A0A645C4V0_9ZZZZ</name>
<organism evidence="2">
    <name type="scientific">bioreactor metagenome</name>
    <dbReference type="NCBI Taxonomy" id="1076179"/>
    <lineage>
        <taxon>unclassified sequences</taxon>
        <taxon>metagenomes</taxon>
        <taxon>ecological metagenomes</taxon>
    </lineage>
</organism>
<proteinExistence type="predicted"/>
<comment type="caution">
    <text evidence="2">The sequence shown here is derived from an EMBL/GenBank/DDBJ whole genome shotgun (WGS) entry which is preliminary data.</text>
</comment>
<reference evidence="2" key="1">
    <citation type="submission" date="2019-08" db="EMBL/GenBank/DDBJ databases">
        <authorList>
            <person name="Kucharzyk K."/>
            <person name="Murdoch R.W."/>
            <person name="Higgins S."/>
            <person name="Loffler F."/>
        </authorList>
    </citation>
    <scope>NUCLEOTIDE SEQUENCE</scope>
</reference>